<dbReference type="Gene3D" id="3.30.70.3550">
    <property type="entry name" value="Leucyl/phenylalanyl-tRNA-protein transferase, N-terminal domain"/>
    <property type="match status" value="1"/>
</dbReference>
<comment type="subcellular location">
    <subcellularLocation>
        <location evidence="4">Cytoplasm</location>
    </subcellularLocation>
</comment>
<dbReference type="EC" id="2.3.2.6" evidence="4"/>
<evidence type="ECO:0000256" key="3">
    <source>
        <dbReference type="ARBA" id="ARBA00023315"/>
    </source>
</evidence>
<sequence>MTLYLPELALDNFAFPSPFEALCEPNGLLAFGGDLNPQRILCAYQNGIFPWFGPDEPILWWSPAPRAVFDPSDYCPSKSLRKHQRKVGFKVTINQATNEVIKLCAELRPPEETWLSSDMQQAYSELAKQGHCHSVEVWQDERLVGGLYGLSIGRLFCGESMFSLVSNASKTALWYFCHHFARKGGQLIDCQVMNPHLASLGAKELTRSDFIDQLLQHRSQSLPLDCFVPQELFVSKELCVSKELIESQKLLVSAPLSVAQESSISHEPSRPEDSERL</sequence>
<dbReference type="Pfam" id="PF03588">
    <property type="entry name" value="Leu_Phe_trans"/>
    <property type="match status" value="1"/>
</dbReference>
<evidence type="ECO:0000256" key="4">
    <source>
        <dbReference type="HAMAP-Rule" id="MF_00688"/>
    </source>
</evidence>
<dbReference type="Proteomes" id="UP000838160">
    <property type="component" value="Unassembled WGS sequence"/>
</dbReference>
<dbReference type="EMBL" id="CAKLCM010000002">
    <property type="protein sequence ID" value="CAH0525576.1"/>
    <property type="molecule type" value="Genomic_DNA"/>
</dbReference>
<evidence type="ECO:0000313" key="5">
    <source>
        <dbReference type="EMBL" id="CAH0525576.1"/>
    </source>
</evidence>
<dbReference type="InterPro" id="IPR042203">
    <property type="entry name" value="Leu/Phe-tRNA_Trfase_C"/>
</dbReference>
<organism evidence="5 6">
    <name type="scientific">Vibrio hippocampi</name>
    <dbReference type="NCBI Taxonomy" id="654686"/>
    <lineage>
        <taxon>Bacteria</taxon>
        <taxon>Pseudomonadati</taxon>
        <taxon>Pseudomonadota</taxon>
        <taxon>Gammaproteobacteria</taxon>
        <taxon>Vibrionales</taxon>
        <taxon>Vibrionaceae</taxon>
        <taxon>Vibrio</taxon>
    </lineage>
</organism>
<dbReference type="RefSeq" id="WP_237484100.1">
    <property type="nucleotide sequence ID" value="NZ_CAKLCM010000002.1"/>
</dbReference>
<evidence type="ECO:0000256" key="2">
    <source>
        <dbReference type="ARBA" id="ARBA00022679"/>
    </source>
</evidence>
<proteinExistence type="inferred from homology"/>
<comment type="catalytic activity">
    <reaction evidence="4">
        <text>N-terminal L-lysyl-[protein] + L-leucyl-tRNA(Leu) = N-terminal L-leucyl-L-lysyl-[protein] + tRNA(Leu) + H(+)</text>
        <dbReference type="Rhea" id="RHEA:12340"/>
        <dbReference type="Rhea" id="RHEA-COMP:9613"/>
        <dbReference type="Rhea" id="RHEA-COMP:9622"/>
        <dbReference type="Rhea" id="RHEA-COMP:12670"/>
        <dbReference type="Rhea" id="RHEA-COMP:12671"/>
        <dbReference type="ChEBI" id="CHEBI:15378"/>
        <dbReference type="ChEBI" id="CHEBI:65249"/>
        <dbReference type="ChEBI" id="CHEBI:78442"/>
        <dbReference type="ChEBI" id="CHEBI:78494"/>
        <dbReference type="ChEBI" id="CHEBI:133043"/>
        <dbReference type="EC" id="2.3.2.6"/>
    </reaction>
</comment>
<dbReference type="PANTHER" id="PTHR30098:SF2">
    <property type="entry name" value="LEUCYL_PHENYLALANYL-TRNA--PROTEIN TRANSFERASE"/>
    <property type="match status" value="1"/>
</dbReference>
<gene>
    <name evidence="4 5" type="primary">aat</name>
    <name evidence="5" type="ORF">VHP8226_01103</name>
</gene>
<evidence type="ECO:0000313" key="6">
    <source>
        <dbReference type="Proteomes" id="UP000838160"/>
    </source>
</evidence>
<comment type="function">
    <text evidence="4">Functions in the N-end rule pathway of protein degradation where it conjugates Leu, Phe and, less efficiently, Met from aminoacyl-tRNAs to the N-termini of proteins containing an N-terminal arginine or lysine.</text>
</comment>
<evidence type="ECO:0000256" key="1">
    <source>
        <dbReference type="ARBA" id="ARBA00022490"/>
    </source>
</evidence>
<keyword evidence="1 4" id="KW-0963">Cytoplasm</keyword>
<dbReference type="SUPFAM" id="SSF55729">
    <property type="entry name" value="Acyl-CoA N-acyltransferases (Nat)"/>
    <property type="match status" value="1"/>
</dbReference>
<keyword evidence="2 4" id="KW-0808">Transferase</keyword>
<dbReference type="HAMAP" id="MF_00688">
    <property type="entry name" value="Leu_Phe_trans"/>
    <property type="match status" value="1"/>
</dbReference>
<accession>A0ABN8DGC1</accession>
<dbReference type="InterPro" id="IPR004616">
    <property type="entry name" value="Leu/Phe-tRNA_Trfase"/>
</dbReference>
<dbReference type="PANTHER" id="PTHR30098">
    <property type="entry name" value="LEUCYL/PHENYLALANYL-TRNA--PROTEIN TRANSFERASE"/>
    <property type="match status" value="1"/>
</dbReference>
<comment type="catalytic activity">
    <reaction evidence="4">
        <text>N-terminal L-arginyl-[protein] + L-leucyl-tRNA(Leu) = N-terminal L-leucyl-L-arginyl-[protein] + tRNA(Leu) + H(+)</text>
        <dbReference type="Rhea" id="RHEA:50416"/>
        <dbReference type="Rhea" id="RHEA-COMP:9613"/>
        <dbReference type="Rhea" id="RHEA-COMP:9622"/>
        <dbReference type="Rhea" id="RHEA-COMP:12672"/>
        <dbReference type="Rhea" id="RHEA-COMP:12673"/>
        <dbReference type="ChEBI" id="CHEBI:15378"/>
        <dbReference type="ChEBI" id="CHEBI:64719"/>
        <dbReference type="ChEBI" id="CHEBI:78442"/>
        <dbReference type="ChEBI" id="CHEBI:78494"/>
        <dbReference type="ChEBI" id="CHEBI:133044"/>
        <dbReference type="EC" id="2.3.2.6"/>
    </reaction>
</comment>
<keyword evidence="3 4" id="KW-0012">Acyltransferase</keyword>
<comment type="similarity">
    <text evidence="4">Belongs to the L/F-transferase family.</text>
</comment>
<comment type="caution">
    <text evidence="5">The sequence shown here is derived from an EMBL/GenBank/DDBJ whole genome shotgun (WGS) entry which is preliminary data.</text>
</comment>
<protein>
    <recommendedName>
        <fullName evidence="4">Leucyl/phenylalanyl-tRNA--protein transferase</fullName>
        <ecNumber evidence="4">2.3.2.6</ecNumber>
    </recommendedName>
    <alternativeName>
        <fullName evidence="4">L/F-transferase</fullName>
    </alternativeName>
    <alternativeName>
        <fullName evidence="4">Leucyltransferase</fullName>
    </alternativeName>
    <alternativeName>
        <fullName evidence="4">Phenyalanyltransferase</fullName>
    </alternativeName>
</protein>
<keyword evidence="6" id="KW-1185">Reference proteome</keyword>
<dbReference type="InterPro" id="IPR042221">
    <property type="entry name" value="Leu/Phe-tRNA_Trfase_N"/>
</dbReference>
<dbReference type="InterPro" id="IPR016181">
    <property type="entry name" value="Acyl_CoA_acyltransferase"/>
</dbReference>
<comment type="catalytic activity">
    <reaction evidence="4">
        <text>L-phenylalanyl-tRNA(Phe) + an N-terminal L-alpha-aminoacyl-[protein] = an N-terminal L-phenylalanyl-L-alpha-aminoacyl-[protein] + tRNA(Phe)</text>
        <dbReference type="Rhea" id="RHEA:43632"/>
        <dbReference type="Rhea" id="RHEA-COMP:9668"/>
        <dbReference type="Rhea" id="RHEA-COMP:9699"/>
        <dbReference type="Rhea" id="RHEA-COMP:10636"/>
        <dbReference type="Rhea" id="RHEA-COMP:10637"/>
        <dbReference type="ChEBI" id="CHEBI:78442"/>
        <dbReference type="ChEBI" id="CHEBI:78531"/>
        <dbReference type="ChEBI" id="CHEBI:78597"/>
        <dbReference type="ChEBI" id="CHEBI:83561"/>
        <dbReference type="EC" id="2.3.2.6"/>
    </reaction>
</comment>
<name>A0ABN8DGC1_9VIBR</name>
<reference evidence="5" key="1">
    <citation type="submission" date="2021-12" db="EMBL/GenBank/DDBJ databases">
        <authorList>
            <person name="Rodrigo-Torres L."/>
            <person name="Arahal R. D."/>
            <person name="Lucena T."/>
        </authorList>
    </citation>
    <scope>NUCLEOTIDE SEQUENCE</scope>
    <source>
        <strain evidence="5">CECT 8226</strain>
    </source>
</reference>
<dbReference type="Gene3D" id="3.40.630.70">
    <property type="entry name" value="Leucyl/phenylalanyl-tRNA-protein transferase, C-terminal domain"/>
    <property type="match status" value="1"/>
</dbReference>
<dbReference type="NCBIfam" id="TIGR00667">
    <property type="entry name" value="aat"/>
    <property type="match status" value="1"/>
</dbReference>
<dbReference type="GO" id="GO:0008914">
    <property type="term" value="F:leucyl-tRNA--protein transferase activity"/>
    <property type="evidence" value="ECO:0007669"/>
    <property type="project" value="UniProtKB-EC"/>
</dbReference>